<dbReference type="CDD" id="cd11529">
    <property type="entry name" value="NTP-PPase_MazG_Cterm"/>
    <property type="match status" value="1"/>
</dbReference>
<gene>
    <name evidence="2" type="ORF">HNP77_001254</name>
</gene>
<proteinExistence type="predicted"/>
<evidence type="ECO:0000313" key="2">
    <source>
        <dbReference type="EMBL" id="MBB5218885.1"/>
    </source>
</evidence>
<dbReference type="Gene3D" id="1.10.287.1080">
    <property type="entry name" value="MazG-like"/>
    <property type="match status" value="2"/>
</dbReference>
<dbReference type="GO" id="GO:0032259">
    <property type="term" value="P:methylation"/>
    <property type="evidence" value="ECO:0007669"/>
    <property type="project" value="UniProtKB-KW"/>
</dbReference>
<sequence>MKHSSETTASAFKRLCEITETLISDKGCPWDKDQTPLSLRRDLIEESFEVSDAVTQKDVPHVKEELGDVLFNVALMASVFEKRGDFSFADVIDMISEKLIRRHPHVFKESEGASELKENVKDCASVLNQWDRIKENVEGRKGKSILDSVPQDFPPLLKAYKYVSKAAKKGFTWSNPEEALKKVMEEIAEVQEAAANVKEVKVSDKEIPFTKSSSNEKLNENQLALEEEIGDTFLALANYSRMLGVDPSIALDRANRKFSKRFRSVEEGIDVAQKNGNELSLNEMCALWNQAKACR</sequence>
<evidence type="ECO:0000259" key="1">
    <source>
        <dbReference type="Pfam" id="PF03819"/>
    </source>
</evidence>
<dbReference type="InterPro" id="IPR048015">
    <property type="entry name" value="NTP-PPase_MazG-like_N"/>
</dbReference>
<name>A0A840SDP9_9SPIR</name>
<dbReference type="GO" id="GO:0008168">
    <property type="term" value="F:methyltransferase activity"/>
    <property type="evidence" value="ECO:0007669"/>
    <property type="project" value="UniProtKB-KW"/>
</dbReference>
<keyword evidence="2" id="KW-0808">Transferase</keyword>
<dbReference type="GO" id="GO:0006203">
    <property type="term" value="P:dGTP catabolic process"/>
    <property type="evidence" value="ECO:0007669"/>
    <property type="project" value="TreeGrafter"/>
</dbReference>
<dbReference type="Pfam" id="PF03819">
    <property type="entry name" value="MazG"/>
    <property type="match status" value="2"/>
</dbReference>
<organism evidence="2 3">
    <name type="scientific">Treponema rectale</name>
    <dbReference type="NCBI Taxonomy" id="744512"/>
    <lineage>
        <taxon>Bacteria</taxon>
        <taxon>Pseudomonadati</taxon>
        <taxon>Spirochaetota</taxon>
        <taxon>Spirochaetia</taxon>
        <taxon>Spirochaetales</taxon>
        <taxon>Treponemataceae</taxon>
        <taxon>Treponema</taxon>
    </lineage>
</organism>
<dbReference type="GO" id="GO:0047429">
    <property type="term" value="F:nucleoside triphosphate diphosphatase activity"/>
    <property type="evidence" value="ECO:0007669"/>
    <property type="project" value="InterPro"/>
</dbReference>
<dbReference type="GO" id="GO:0046081">
    <property type="term" value="P:dUTP catabolic process"/>
    <property type="evidence" value="ECO:0007669"/>
    <property type="project" value="TreeGrafter"/>
</dbReference>
<keyword evidence="3" id="KW-1185">Reference proteome</keyword>
<dbReference type="InterPro" id="IPR011551">
    <property type="entry name" value="NTP_PyrPHydrolase_MazG"/>
</dbReference>
<evidence type="ECO:0000313" key="3">
    <source>
        <dbReference type="Proteomes" id="UP000578697"/>
    </source>
</evidence>
<feature type="domain" description="NTP pyrophosphohydrolase MazG-like" evidence="1">
    <location>
        <begin position="176"/>
        <end position="262"/>
    </location>
</feature>
<keyword evidence="2" id="KW-0489">Methyltransferase</keyword>
<dbReference type="CDD" id="cd11528">
    <property type="entry name" value="NTP-PPase_MazG_Nterm"/>
    <property type="match status" value="1"/>
</dbReference>
<dbReference type="RefSeq" id="WP_184652325.1">
    <property type="nucleotide sequence ID" value="NZ_JACHFR010000002.1"/>
</dbReference>
<dbReference type="NCBIfam" id="NF007113">
    <property type="entry name" value="PRK09562.1"/>
    <property type="match status" value="1"/>
</dbReference>
<dbReference type="PANTHER" id="PTHR30522:SF0">
    <property type="entry name" value="NUCLEOSIDE TRIPHOSPHATE PYROPHOSPHOHYDROLASE"/>
    <property type="match status" value="1"/>
</dbReference>
<dbReference type="PANTHER" id="PTHR30522">
    <property type="entry name" value="NUCLEOSIDE TRIPHOSPHATE PYROPHOSPHOHYDROLASE"/>
    <property type="match status" value="1"/>
</dbReference>
<feature type="domain" description="NTP pyrophosphohydrolase MazG-like" evidence="1">
    <location>
        <begin position="34"/>
        <end position="107"/>
    </location>
</feature>
<dbReference type="SUPFAM" id="SSF101386">
    <property type="entry name" value="all-alpha NTP pyrophosphatases"/>
    <property type="match status" value="2"/>
</dbReference>
<dbReference type="GO" id="GO:0046076">
    <property type="term" value="P:dTTP catabolic process"/>
    <property type="evidence" value="ECO:0007669"/>
    <property type="project" value="TreeGrafter"/>
</dbReference>
<reference evidence="2 3" key="1">
    <citation type="submission" date="2020-08" db="EMBL/GenBank/DDBJ databases">
        <title>Genomic Encyclopedia of Type Strains, Phase IV (KMG-IV): sequencing the most valuable type-strain genomes for metagenomic binning, comparative biology and taxonomic classification.</title>
        <authorList>
            <person name="Goeker M."/>
        </authorList>
    </citation>
    <scope>NUCLEOTIDE SEQUENCE [LARGE SCALE GENOMIC DNA]</scope>
    <source>
        <strain evidence="2 3">DSM 103679</strain>
    </source>
</reference>
<dbReference type="GO" id="GO:0046061">
    <property type="term" value="P:dATP catabolic process"/>
    <property type="evidence" value="ECO:0007669"/>
    <property type="project" value="TreeGrafter"/>
</dbReference>
<dbReference type="GO" id="GO:0046047">
    <property type="term" value="P:TTP catabolic process"/>
    <property type="evidence" value="ECO:0007669"/>
    <property type="project" value="TreeGrafter"/>
</dbReference>
<dbReference type="EMBL" id="JACHFR010000002">
    <property type="protein sequence ID" value="MBB5218885.1"/>
    <property type="molecule type" value="Genomic_DNA"/>
</dbReference>
<protein>
    <submittedName>
        <fullName evidence="2">Tetrapyrrole methylase family protein/MazG family protein</fullName>
    </submittedName>
</protein>
<comment type="caution">
    <text evidence="2">The sequence shown here is derived from an EMBL/GenBank/DDBJ whole genome shotgun (WGS) entry which is preliminary data.</text>
</comment>
<dbReference type="Proteomes" id="UP000578697">
    <property type="component" value="Unassembled WGS sequence"/>
</dbReference>
<dbReference type="NCBIfam" id="TIGR00444">
    <property type="entry name" value="mazG"/>
    <property type="match status" value="1"/>
</dbReference>
<dbReference type="AlphaFoldDB" id="A0A840SDP9"/>
<dbReference type="InterPro" id="IPR004518">
    <property type="entry name" value="MazG-like_dom"/>
</dbReference>
<accession>A0A840SDP9</accession>
<dbReference type="GO" id="GO:0046052">
    <property type="term" value="P:UTP catabolic process"/>
    <property type="evidence" value="ECO:0007669"/>
    <property type="project" value="TreeGrafter"/>
</dbReference>
<dbReference type="InterPro" id="IPR048011">
    <property type="entry name" value="NTP-PPase_MazG-like_C"/>
</dbReference>